<proteinExistence type="predicted"/>
<keyword evidence="2" id="KW-1185">Reference proteome</keyword>
<dbReference type="Proteomes" id="UP001150603">
    <property type="component" value="Unassembled WGS sequence"/>
</dbReference>
<name>A0ACC1J894_9FUNG</name>
<evidence type="ECO:0000313" key="1">
    <source>
        <dbReference type="EMBL" id="KAJ1941323.1"/>
    </source>
</evidence>
<accession>A0ACC1J894</accession>
<comment type="caution">
    <text evidence="1">The sequence shown here is derived from an EMBL/GenBank/DDBJ whole genome shotgun (WGS) entry which is preliminary data.</text>
</comment>
<organism evidence="1 2">
    <name type="scientific">Linderina macrospora</name>
    <dbReference type="NCBI Taxonomy" id="4868"/>
    <lineage>
        <taxon>Eukaryota</taxon>
        <taxon>Fungi</taxon>
        <taxon>Fungi incertae sedis</taxon>
        <taxon>Zoopagomycota</taxon>
        <taxon>Kickxellomycotina</taxon>
        <taxon>Kickxellomycetes</taxon>
        <taxon>Kickxellales</taxon>
        <taxon>Kickxellaceae</taxon>
        <taxon>Linderina</taxon>
    </lineage>
</organism>
<reference evidence="1" key="1">
    <citation type="submission" date="2022-07" db="EMBL/GenBank/DDBJ databases">
        <title>Phylogenomic reconstructions and comparative analyses of Kickxellomycotina fungi.</title>
        <authorList>
            <person name="Reynolds N.K."/>
            <person name="Stajich J.E."/>
            <person name="Barry K."/>
            <person name="Grigoriev I.V."/>
            <person name="Crous P."/>
            <person name="Smith M.E."/>
        </authorList>
    </citation>
    <scope>NUCLEOTIDE SEQUENCE</scope>
    <source>
        <strain evidence="1">NRRL 5244</strain>
    </source>
</reference>
<evidence type="ECO:0000313" key="2">
    <source>
        <dbReference type="Proteomes" id="UP001150603"/>
    </source>
</evidence>
<protein>
    <submittedName>
        <fullName evidence="1">Uncharacterized protein</fullName>
    </submittedName>
</protein>
<sequence length="183" mass="21205">LEQRLESLEYHQNFSAGTWTPDMHAYYYPYPSPAPSAPSNNKKPKRLDLRTKSLRAMKELMCLRQLESVERYAIYFQELAKTLEMEQSMLVEVFYLGLKESIQELMVPYGSFVSLEHFIEKCVAIEQTVEYSNVHREGPLVQEERERRIDTGLCLYCGGFGHTSRGCVRGRRAHMLKKQSASA</sequence>
<dbReference type="EMBL" id="JANBPW010002292">
    <property type="protein sequence ID" value="KAJ1941323.1"/>
    <property type="molecule type" value="Genomic_DNA"/>
</dbReference>
<feature type="non-terminal residue" evidence="1">
    <location>
        <position position="1"/>
    </location>
</feature>
<gene>
    <name evidence="1" type="ORF">FBU59_003528</name>
</gene>